<name>X0XJC2_9ZZZZ</name>
<comment type="caution">
    <text evidence="1">The sequence shown here is derived from an EMBL/GenBank/DDBJ whole genome shotgun (WGS) entry which is preliminary data.</text>
</comment>
<dbReference type="EMBL" id="BARS01057830">
    <property type="protein sequence ID" value="GAG43254.1"/>
    <property type="molecule type" value="Genomic_DNA"/>
</dbReference>
<organism evidence="1">
    <name type="scientific">marine sediment metagenome</name>
    <dbReference type="NCBI Taxonomy" id="412755"/>
    <lineage>
        <taxon>unclassified sequences</taxon>
        <taxon>metagenomes</taxon>
        <taxon>ecological metagenomes</taxon>
    </lineage>
</organism>
<dbReference type="AlphaFoldDB" id="X0XJC2"/>
<accession>X0XJC2</accession>
<sequence length="118" mass="13288">YVRCVLFRQAYPPPRLVIGEPRQRVVVYGIQRKNKQLDLELNEFFDEPLPGDPSQANVKTDRWVFHGLLRLRQDILEGPGHRRIPVVPLHVLAVPSSPPPAGIAPQPRPIGVPVDVIP</sequence>
<gene>
    <name evidence="1" type="ORF">S01H1_84626</name>
</gene>
<feature type="non-terminal residue" evidence="1">
    <location>
        <position position="1"/>
    </location>
</feature>
<proteinExistence type="predicted"/>
<evidence type="ECO:0000313" key="1">
    <source>
        <dbReference type="EMBL" id="GAG43254.1"/>
    </source>
</evidence>
<protein>
    <submittedName>
        <fullName evidence="1">Uncharacterized protein</fullName>
    </submittedName>
</protein>
<reference evidence="1" key="1">
    <citation type="journal article" date="2014" name="Front. Microbiol.">
        <title>High frequency of phylogenetically diverse reductive dehalogenase-homologous genes in deep subseafloor sedimentary metagenomes.</title>
        <authorList>
            <person name="Kawai M."/>
            <person name="Futagami T."/>
            <person name="Toyoda A."/>
            <person name="Takaki Y."/>
            <person name="Nishi S."/>
            <person name="Hori S."/>
            <person name="Arai W."/>
            <person name="Tsubouchi T."/>
            <person name="Morono Y."/>
            <person name="Uchiyama I."/>
            <person name="Ito T."/>
            <person name="Fujiyama A."/>
            <person name="Inagaki F."/>
            <person name="Takami H."/>
        </authorList>
    </citation>
    <scope>NUCLEOTIDE SEQUENCE</scope>
    <source>
        <strain evidence="1">Expedition CK06-06</strain>
    </source>
</reference>